<reference evidence="2" key="1">
    <citation type="submission" date="2021-02" db="EMBL/GenBank/DDBJ databases">
        <authorList>
            <person name="Nowell W R."/>
        </authorList>
    </citation>
    <scope>NUCLEOTIDE SEQUENCE</scope>
</reference>
<feature type="domain" description="NACHT" evidence="1">
    <location>
        <begin position="123"/>
        <end position="256"/>
    </location>
</feature>
<dbReference type="EMBL" id="CAJOBI010000993">
    <property type="protein sequence ID" value="CAF3857151.1"/>
    <property type="molecule type" value="Genomic_DNA"/>
</dbReference>
<sequence length="652" mass="76089">MRDQCDSNIDLKTQELIRRIKNEQPAPTEEPIPSPLTFFEPIKQKYLRDDRIKRMMNEEKSFPIEQSYINLALVETKEQQEIEKKLKYEHNQILGTFEEIYGAKTSVDVEDIFGKCKDQIKKVLMLGRAGIGKSTFCQYVTYRWAKDSRYPRGKKYLPIDLVEKQYFQWDDGSNEVRQYFKEQCNKGRVLWILDGYDEFVQNIPEQLEDVFDHICQTQHHILTSRPYVIALHYDIKMEITGFIDENITKYIEQFFDQIKTESTDAFSNGQKLQEFLKSNPNIWGIAHIPVNLELICSLWGNADWTETKTMGMTALYNSIIIWLCRRYLARENPNLIKKQSRDQVYAECQQELSFLERLAFSAMESNSIIIPTTLLQKIKNHDDCSNVDFLQILNIGILKSYDDKAIGNAIHIEKQYYFIHLSFQEHFAARHLLKVLKSSNNESAIRYISCHKYNQRFLMVFIFATGLLTQSDYQSCNSLCWSVLEQEPLDLVGWRHIKLKIECFDEMSAQISSSSPTHHIEQIAKWMHFCVWATPYILTKHLLESLERTQSLIMDPYIQNKLIDLLNSQKPETIKKTLEIIPTLTGSKTPSPLFSTLCGMLQHEHNGFRYETYRALEGIGGKAATRELIDVFINAKKDTDMDIRGIASEALE</sequence>
<comment type="caution">
    <text evidence="2">The sequence shown here is derived from an EMBL/GenBank/DDBJ whole genome shotgun (WGS) entry which is preliminary data.</text>
</comment>
<name>A0A8S2KMB8_9BILA</name>
<organism evidence="2 3">
    <name type="scientific">Rotaria magnacalcarata</name>
    <dbReference type="NCBI Taxonomy" id="392030"/>
    <lineage>
        <taxon>Eukaryota</taxon>
        <taxon>Metazoa</taxon>
        <taxon>Spiralia</taxon>
        <taxon>Gnathifera</taxon>
        <taxon>Rotifera</taxon>
        <taxon>Eurotatoria</taxon>
        <taxon>Bdelloidea</taxon>
        <taxon>Philodinida</taxon>
        <taxon>Philodinidae</taxon>
        <taxon>Rotaria</taxon>
    </lineage>
</organism>
<accession>A0A8S2KMB8</accession>
<dbReference type="PANTHER" id="PTHR46844:SF1">
    <property type="entry name" value="SLR5058 PROTEIN"/>
    <property type="match status" value="1"/>
</dbReference>
<gene>
    <name evidence="2" type="ORF">SMN809_LOCUS4346</name>
</gene>
<evidence type="ECO:0000313" key="3">
    <source>
        <dbReference type="Proteomes" id="UP000676336"/>
    </source>
</evidence>
<dbReference type="InterPro" id="IPR007111">
    <property type="entry name" value="NACHT_NTPase"/>
</dbReference>
<dbReference type="PANTHER" id="PTHR46844">
    <property type="entry name" value="SLR5058 PROTEIN"/>
    <property type="match status" value="1"/>
</dbReference>
<dbReference type="Gene3D" id="3.40.50.300">
    <property type="entry name" value="P-loop containing nucleotide triphosphate hydrolases"/>
    <property type="match status" value="1"/>
</dbReference>
<dbReference type="Proteomes" id="UP000676336">
    <property type="component" value="Unassembled WGS sequence"/>
</dbReference>
<protein>
    <recommendedName>
        <fullName evidence="1">NACHT domain-containing protein</fullName>
    </recommendedName>
</protein>
<dbReference type="SUPFAM" id="SSF48371">
    <property type="entry name" value="ARM repeat"/>
    <property type="match status" value="1"/>
</dbReference>
<dbReference type="InterPro" id="IPR027417">
    <property type="entry name" value="P-loop_NTPase"/>
</dbReference>
<evidence type="ECO:0000313" key="2">
    <source>
        <dbReference type="EMBL" id="CAF3857151.1"/>
    </source>
</evidence>
<dbReference type="InterPro" id="IPR011989">
    <property type="entry name" value="ARM-like"/>
</dbReference>
<dbReference type="SUPFAM" id="SSF52540">
    <property type="entry name" value="P-loop containing nucleoside triphosphate hydrolases"/>
    <property type="match status" value="1"/>
</dbReference>
<evidence type="ECO:0000259" key="1">
    <source>
        <dbReference type="Pfam" id="PF05729"/>
    </source>
</evidence>
<dbReference type="InterPro" id="IPR016024">
    <property type="entry name" value="ARM-type_fold"/>
</dbReference>
<proteinExistence type="predicted"/>
<dbReference type="AlphaFoldDB" id="A0A8S2KMB8"/>
<dbReference type="Pfam" id="PF05729">
    <property type="entry name" value="NACHT"/>
    <property type="match status" value="1"/>
</dbReference>
<dbReference type="Gene3D" id="1.25.10.10">
    <property type="entry name" value="Leucine-rich Repeat Variant"/>
    <property type="match status" value="1"/>
</dbReference>